<name>F6QG11_CIOIN</name>
<evidence type="ECO:0000313" key="2">
    <source>
        <dbReference type="Proteomes" id="UP000008144"/>
    </source>
</evidence>
<reference evidence="1" key="2">
    <citation type="submission" date="2025-08" db="UniProtKB">
        <authorList>
            <consortium name="Ensembl"/>
        </authorList>
    </citation>
    <scope>IDENTIFICATION</scope>
</reference>
<accession>F6QG11</accession>
<organism evidence="1 2">
    <name type="scientific">Ciona intestinalis</name>
    <name type="common">Transparent sea squirt</name>
    <name type="synonym">Ascidia intestinalis</name>
    <dbReference type="NCBI Taxonomy" id="7719"/>
    <lineage>
        <taxon>Eukaryota</taxon>
        <taxon>Metazoa</taxon>
        <taxon>Chordata</taxon>
        <taxon>Tunicata</taxon>
        <taxon>Ascidiacea</taxon>
        <taxon>Phlebobranchia</taxon>
        <taxon>Cionidae</taxon>
        <taxon>Ciona</taxon>
    </lineage>
</organism>
<keyword evidence="2" id="KW-1185">Reference proteome</keyword>
<dbReference type="AlphaFoldDB" id="F6QG11"/>
<evidence type="ECO:0000313" key="1">
    <source>
        <dbReference type="Ensembl" id="ENSCINP00000025283.2"/>
    </source>
</evidence>
<dbReference type="Ensembl" id="ENSCINT00000025529.2">
    <property type="protein sequence ID" value="ENSCINP00000025283.2"/>
    <property type="gene ID" value="ENSCING00000013869.2"/>
</dbReference>
<dbReference type="InParanoid" id="F6QG11"/>
<dbReference type="Proteomes" id="UP000008144">
    <property type="component" value="Unassembled WGS sequence"/>
</dbReference>
<proteinExistence type="predicted"/>
<reference evidence="2" key="1">
    <citation type="journal article" date="2002" name="Science">
        <title>The draft genome of Ciona intestinalis: insights into chordate and vertebrate origins.</title>
        <authorList>
            <person name="Dehal P."/>
            <person name="Satou Y."/>
            <person name="Campbell R.K."/>
            <person name="Chapman J."/>
            <person name="Degnan B."/>
            <person name="De Tomaso A."/>
            <person name="Davidson B."/>
            <person name="Di Gregorio A."/>
            <person name="Gelpke M."/>
            <person name="Goodstein D.M."/>
            <person name="Harafuji N."/>
            <person name="Hastings K.E."/>
            <person name="Ho I."/>
            <person name="Hotta K."/>
            <person name="Huang W."/>
            <person name="Kawashima T."/>
            <person name="Lemaire P."/>
            <person name="Martinez D."/>
            <person name="Meinertzhagen I.A."/>
            <person name="Necula S."/>
            <person name="Nonaka M."/>
            <person name="Putnam N."/>
            <person name="Rash S."/>
            <person name="Saiga H."/>
            <person name="Satake M."/>
            <person name="Terry A."/>
            <person name="Yamada L."/>
            <person name="Wang H.G."/>
            <person name="Awazu S."/>
            <person name="Azumi K."/>
            <person name="Boore J."/>
            <person name="Branno M."/>
            <person name="Chin-Bow S."/>
            <person name="DeSantis R."/>
            <person name="Doyle S."/>
            <person name="Francino P."/>
            <person name="Keys D.N."/>
            <person name="Haga S."/>
            <person name="Hayashi H."/>
            <person name="Hino K."/>
            <person name="Imai K.S."/>
            <person name="Inaba K."/>
            <person name="Kano S."/>
            <person name="Kobayashi K."/>
            <person name="Kobayashi M."/>
            <person name="Lee B.I."/>
            <person name="Makabe K.W."/>
            <person name="Manohar C."/>
            <person name="Matassi G."/>
            <person name="Medina M."/>
            <person name="Mochizuki Y."/>
            <person name="Mount S."/>
            <person name="Morishita T."/>
            <person name="Miura S."/>
            <person name="Nakayama A."/>
            <person name="Nishizaka S."/>
            <person name="Nomoto H."/>
            <person name="Ohta F."/>
            <person name="Oishi K."/>
            <person name="Rigoutsos I."/>
            <person name="Sano M."/>
            <person name="Sasaki A."/>
            <person name="Sasakura Y."/>
            <person name="Shoguchi E."/>
            <person name="Shin-i T."/>
            <person name="Spagnuolo A."/>
            <person name="Stainier D."/>
            <person name="Suzuki M.M."/>
            <person name="Tassy O."/>
            <person name="Takatori N."/>
            <person name="Tokuoka M."/>
            <person name="Yagi K."/>
            <person name="Yoshizaki F."/>
            <person name="Wada S."/>
            <person name="Zhang C."/>
            <person name="Hyatt P.D."/>
            <person name="Larimer F."/>
            <person name="Detter C."/>
            <person name="Doggett N."/>
            <person name="Glavina T."/>
            <person name="Hawkins T."/>
            <person name="Richardson P."/>
            <person name="Lucas S."/>
            <person name="Kohara Y."/>
            <person name="Levine M."/>
            <person name="Satoh N."/>
            <person name="Rokhsar D.S."/>
        </authorList>
    </citation>
    <scope>NUCLEOTIDE SEQUENCE [LARGE SCALE GENOMIC DNA]</scope>
</reference>
<reference evidence="1" key="3">
    <citation type="submission" date="2025-09" db="UniProtKB">
        <authorList>
            <consortium name="Ensembl"/>
        </authorList>
    </citation>
    <scope>IDENTIFICATION</scope>
</reference>
<sequence length="100" mass="11790">KVGGSAEEDDVAVELHLRLQQQLQHLYRQPNPHPQQQPLKLQLQDLQVQQQLQPRKLKLIEETSPQMHPRVTTNTKETSWKMKSRGCWIFLSWILTTNKN</sequence>
<protein>
    <submittedName>
        <fullName evidence="1">Uncharacterized protein</fullName>
    </submittedName>
</protein>
<dbReference type="HOGENOM" id="CLU_2312380_0_0_1"/>